<dbReference type="KEGG" id="cja:CJA_3186"/>
<keyword evidence="6" id="KW-0233">DNA recombination</keyword>
<evidence type="ECO:0000256" key="7">
    <source>
        <dbReference type="ARBA" id="ARBA00037721"/>
    </source>
</evidence>
<evidence type="ECO:0000256" key="4">
    <source>
        <dbReference type="ARBA" id="ARBA00022908"/>
    </source>
</evidence>
<dbReference type="Gene3D" id="1.10.443.10">
    <property type="entry name" value="Intergrase catalytic core"/>
    <property type="match status" value="1"/>
</dbReference>
<dbReference type="RefSeq" id="WP_012488763.1">
    <property type="nucleotide sequence ID" value="NC_010995.1"/>
</dbReference>
<keyword evidence="5 9" id="KW-0238">DNA-binding</keyword>
<organism evidence="12 13">
    <name type="scientific">Cellvibrio japonicus (strain Ueda107)</name>
    <name type="common">Pseudomonas fluorescens subsp. cellulosa</name>
    <dbReference type="NCBI Taxonomy" id="498211"/>
    <lineage>
        <taxon>Bacteria</taxon>
        <taxon>Pseudomonadati</taxon>
        <taxon>Pseudomonadota</taxon>
        <taxon>Gammaproteobacteria</taxon>
        <taxon>Cellvibrionales</taxon>
        <taxon>Cellvibrionaceae</taxon>
        <taxon>Cellvibrio</taxon>
    </lineage>
</organism>
<evidence type="ECO:0000313" key="13">
    <source>
        <dbReference type="Proteomes" id="UP000001036"/>
    </source>
</evidence>
<keyword evidence="3" id="KW-0963">Cytoplasm</keyword>
<dbReference type="InterPro" id="IPR002104">
    <property type="entry name" value="Integrase_catalytic"/>
</dbReference>
<dbReference type="FunFam" id="1.10.443.10:FF:000007">
    <property type="entry name" value="Tyrosine recombinase XerC"/>
    <property type="match status" value="1"/>
</dbReference>
<proteinExistence type="inferred from homology"/>
<dbReference type="InterPro" id="IPR013762">
    <property type="entry name" value="Integrase-like_cat_sf"/>
</dbReference>
<dbReference type="InterPro" id="IPR050090">
    <property type="entry name" value="Tyrosine_recombinase_XerCD"/>
</dbReference>
<dbReference type="InterPro" id="IPR011010">
    <property type="entry name" value="DNA_brk_join_enz"/>
</dbReference>
<evidence type="ECO:0000256" key="9">
    <source>
        <dbReference type="PROSITE-ProRule" id="PRU01248"/>
    </source>
</evidence>
<dbReference type="GO" id="GO:0015074">
    <property type="term" value="P:DNA integration"/>
    <property type="evidence" value="ECO:0007669"/>
    <property type="project" value="UniProtKB-KW"/>
</dbReference>
<dbReference type="SUPFAM" id="SSF56349">
    <property type="entry name" value="DNA breaking-rejoining enzymes"/>
    <property type="match status" value="1"/>
</dbReference>
<dbReference type="STRING" id="498211.CJA_3186"/>
<evidence type="ECO:0000259" key="10">
    <source>
        <dbReference type="PROSITE" id="PS51898"/>
    </source>
</evidence>
<keyword evidence="4" id="KW-0229">DNA integration</keyword>
<dbReference type="PANTHER" id="PTHR30349">
    <property type="entry name" value="PHAGE INTEGRASE-RELATED"/>
    <property type="match status" value="1"/>
</dbReference>
<keyword evidence="13" id="KW-1185">Reference proteome</keyword>
<comment type="similarity">
    <text evidence="2">Belongs to the 'phage' integrase family.</text>
</comment>
<dbReference type="InterPro" id="IPR004107">
    <property type="entry name" value="Integrase_SAM-like_N"/>
</dbReference>
<evidence type="ECO:0000259" key="11">
    <source>
        <dbReference type="PROSITE" id="PS51900"/>
    </source>
</evidence>
<evidence type="ECO:0000256" key="3">
    <source>
        <dbReference type="ARBA" id="ARBA00022490"/>
    </source>
</evidence>
<dbReference type="HOGENOM" id="CLU_027562_37_0_6"/>
<evidence type="ECO:0000256" key="2">
    <source>
        <dbReference type="ARBA" id="ARBA00008857"/>
    </source>
</evidence>
<dbReference type="PANTHER" id="PTHR30349:SF64">
    <property type="entry name" value="PROPHAGE INTEGRASE INTD-RELATED"/>
    <property type="match status" value="1"/>
</dbReference>
<comment type="subunit">
    <text evidence="8">Forms a cyclic heterotetrameric complex composed of two molecules of XerC and two molecules of XerD.</text>
</comment>
<feature type="domain" description="Tyr recombinase" evidence="10">
    <location>
        <begin position="102"/>
        <end position="319"/>
    </location>
</feature>
<dbReference type="PROSITE" id="PS51900">
    <property type="entry name" value="CB"/>
    <property type="match status" value="1"/>
</dbReference>
<evidence type="ECO:0000256" key="1">
    <source>
        <dbReference type="ARBA" id="ARBA00004496"/>
    </source>
</evidence>
<name>B3PDY3_CELJU</name>
<comment type="function">
    <text evidence="7">Site-specific tyrosine recombinase, which acts by catalyzing the cutting and rejoining of the recombining DNA molecules. The XerC-XerD complex is essential to convert dimers of the bacterial chromosome into monomers to permit their segregation at cell division. It also contributes to the segregational stability of plasmids.</text>
</comment>
<comment type="subcellular location">
    <subcellularLocation>
        <location evidence="1">Cytoplasm</location>
    </subcellularLocation>
</comment>
<dbReference type="Pfam" id="PF00589">
    <property type="entry name" value="Phage_integrase"/>
    <property type="match status" value="1"/>
</dbReference>
<evidence type="ECO:0000256" key="8">
    <source>
        <dbReference type="ARBA" id="ARBA00038613"/>
    </source>
</evidence>
<feature type="domain" description="Core-binding (CB)" evidence="11">
    <location>
        <begin position="1"/>
        <end position="84"/>
    </location>
</feature>
<dbReference type="EMBL" id="CP000934">
    <property type="protein sequence ID" value="ACE85435.1"/>
    <property type="molecule type" value="Genomic_DNA"/>
</dbReference>
<accession>B3PDY3</accession>
<dbReference type="OrthoDB" id="9801717at2"/>
<gene>
    <name evidence="12" type="primary">int</name>
    <name evidence="12" type="ordered locus">CJA_3186</name>
</gene>
<evidence type="ECO:0000256" key="6">
    <source>
        <dbReference type="ARBA" id="ARBA00023172"/>
    </source>
</evidence>
<sequence>MYKSPFLSSIYDEMMRRRYAKRTIETYLHWIKRYIVFHNKQHPSLMGDREVEAYLDHLVLQHNVAGPTQALVLNALSFLYREILHKPLSLELRFVKSQKTRKLPVVLTRDEITALMANISSNHYLPAALMYGSGLRLMEAVRLRTKDIDFDYCCVRVWNGKGGKHRTVTLAPELKKPLTVQIQRVEYLLSKDLLNPTYDGVWLPHALRHKYVSANTSLGWQYLFPSDRLSIDPENQRVRRHHIDESGLQKAIRNASQKANIRKHVSAHTLRHSFATHLLASGADIRTVQDQLGHTDVKTTQIYTHVLQMGGNAVKSPFSTLGI</sequence>
<dbReference type="InterPro" id="IPR044068">
    <property type="entry name" value="CB"/>
</dbReference>
<evidence type="ECO:0000313" key="12">
    <source>
        <dbReference type="EMBL" id="ACE85435.1"/>
    </source>
</evidence>
<dbReference type="Proteomes" id="UP000001036">
    <property type="component" value="Chromosome"/>
</dbReference>
<protein>
    <submittedName>
        <fullName evidence="12">Integrase</fullName>
    </submittedName>
</protein>
<dbReference type="Pfam" id="PF13495">
    <property type="entry name" value="Phage_int_SAM_4"/>
    <property type="match status" value="1"/>
</dbReference>
<dbReference type="InterPro" id="IPR010998">
    <property type="entry name" value="Integrase_recombinase_N"/>
</dbReference>
<dbReference type="eggNOG" id="COG4974">
    <property type="taxonomic scope" value="Bacteria"/>
</dbReference>
<reference evidence="12 13" key="1">
    <citation type="journal article" date="2008" name="J. Bacteriol.">
        <title>Insights into plant cell wall degradation from the genome sequence of the soil bacterium Cellvibrio japonicus.</title>
        <authorList>
            <person name="Deboy R.T."/>
            <person name="Mongodin E.F."/>
            <person name="Fouts D.E."/>
            <person name="Tailford L.E."/>
            <person name="Khouri H."/>
            <person name="Emerson J.B."/>
            <person name="Mohamoud Y."/>
            <person name="Watkins K."/>
            <person name="Henrissat B."/>
            <person name="Gilbert H.J."/>
            <person name="Nelson K.E."/>
        </authorList>
    </citation>
    <scope>NUCLEOTIDE SEQUENCE [LARGE SCALE GENOMIC DNA]</scope>
    <source>
        <strain evidence="12 13">Ueda107</strain>
    </source>
</reference>
<dbReference type="AlphaFoldDB" id="B3PDY3"/>
<dbReference type="Gene3D" id="1.10.150.130">
    <property type="match status" value="1"/>
</dbReference>
<dbReference type="GO" id="GO:0006310">
    <property type="term" value="P:DNA recombination"/>
    <property type="evidence" value="ECO:0007669"/>
    <property type="project" value="UniProtKB-KW"/>
</dbReference>
<dbReference type="GO" id="GO:0003677">
    <property type="term" value="F:DNA binding"/>
    <property type="evidence" value="ECO:0007669"/>
    <property type="project" value="UniProtKB-UniRule"/>
</dbReference>
<evidence type="ECO:0000256" key="5">
    <source>
        <dbReference type="ARBA" id="ARBA00023125"/>
    </source>
</evidence>
<dbReference type="GO" id="GO:0005737">
    <property type="term" value="C:cytoplasm"/>
    <property type="evidence" value="ECO:0007669"/>
    <property type="project" value="UniProtKB-SubCell"/>
</dbReference>
<dbReference type="NCBIfam" id="TIGR02249">
    <property type="entry name" value="integrase_gron"/>
    <property type="match status" value="1"/>
</dbReference>
<dbReference type="InterPro" id="IPR011946">
    <property type="entry name" value="Integrase_integron-type"/>
</dbReference>
<dbReference type="PROSITE" id="PS51898">
    <property type="entry name" value="TYR_RECOMBINASE"/>
    <property type="match status" value="1"/>
</dbReference>